<keyword evidence="1" id="KW-0812">Transmembrane</keyword>
<keyword evidence="2" id="KW-0732">Signal</keyword>
<feature type="signal peptide" evidence="2">
    <location>
        <begin position="1"/>
        <end position="29"/>
    </location>
</feature>
<accession>A0A8I6TCJ2</accession>
<evidence type="ECO:0000256" key="1">
    <source>
        <dbReference type="SAM" id="Phobius"/>
    </source>
</evidence>
<evidence type="ECO:0000313" key="4">
    <source>
        <dbReference type="Proteomes" id="UP000494040"/>
    </source>
</evidence>
<keyword evidence="1" id="KW-0472">Membrane</keyword>
<evidence type="ECO:0000256" key="2">
    <source>
        <dbReference type="SAM" id="SignalP"/>
    </source>
</evidence>
<keyword evidence="1" id="KW-1133">Transmembrane helix</keyword>
<dbReference type="KEGG" id="clec:106660815"/>
<sequence>MDAFMVFNMRFLPLQVMWITLVLVLTVSSVSYQQDQTTTNVTKNRLATVANKFVRSEQTTEHYKSEILSQAPDAKICIGVNCSNVTDGSFLSVEPTSVDSLLSSSLLTSLIPSVETYMGQEKNSSVVLMYHNSPDQDNFTSNYTVDEEEFNIGENTDSVFNTGVIAGISALVVVILLLLGIVGFMIYRHFSWNRPQTLSDKFSNDESTGYIDDTALRENSEEMYSLDNDSFLNSLEAMTIQNYWTDQVKHTKLDRRYDGGGVEEGGTSKTSFAR</sequence>
<keyword evidence="4" id="KW-1185">Reference proteome</keyword>
<name>A0A8I6TCJ2_CIMLE</name>
<dbReference type="EnsemblMetazoa" id="XM_014383764.2">
    <property type="protein sequence ID" value="XP_014239250.1"/>
    <property type="gene ID" value="LOC106660815"/>
</dbReference>
<proteinExistence type="predicted"/>
<feature type="chain" id="PRO_5035225544" evidence="2">
    <location>
        <begin position="30"/>
        <end position="274"/>
    </location>
</feature>
<reference evidence="3" key="1">
    <citation type="submission" date="2022-01" db="UniProtKB">
        <authorList>
            <consortium name="EnsemblMetazoa"/>
        </authorList>
    </citation>
    <scope>IDENTIFICATION</scope>
</reference>
<organism evidence="3 4">
    <name type="scientific">Cimex lectularius</name>
    <name type="common">Bed bug</name>
    <name type="synonym">Acanthia lectularia</name>
    <dbReference type="NCBI Taxonomy" id="79782"/>
    <lineage>
        <taxon>Eukaryota</taxon>
        <taxon>Metazoa</taxon>
        <taxon>Ecdysozoa</taxon>
        <taxon>Arthropoda</taxon>
        <taxon>Hexapoda</taxon>
        <taxon>Insecta</taxon>
        <taxon>Pterygota</taxon>
        <taxon>Neoptera</taxon>
        <taxon>Paraneoptera</taxon>
        <taxon>Hemiptera</taxon>
        <taxon>Heteroptera</taxon>
        <taxon>Panheteroptera</taxon>
        <taxon>Cimicomorpha</taxon>
        <taxon>Cimicidae</taxon>
        <taxon>Cimex</taxon>
    </lineage>
</organism>
<dbReference type="RefSeq" id="XP_014239250.1">
    <property type="nucleotide sequence ID" value="XM_014383764.2"/>
</dbReference>
<feature type="transmembrane region" description="Helical" evidence="1">
    <location>
        <begin position="164"/>
        <end position="187"/>
    </location>
</feature>
<protein>
    <submittedName>
        <fullName evidence="3">Uncharacterized protein</fullName>
    </submittedName>
</protein>
<dbReference type="Proteomes" id="UP000494040">
    <property type="component" value="Unassembled WGS sequence"/>
</dbReference>
<dbReference type="AlphaFoldDB" id="A0A8I6TCJ2"/>
<evidence type="ECO:0000313" key="3">
    <source>
        <dbReference type="EnsemblMetazoa" id="XP_014239250.1"/>
    </source>
</evidence>
<dbReference type="GeneID" id="106660815"/>
<dbReference type="OrthoDB" id="8192800at2759"/>